<reference evidence="1 2" key="1">
    <citation type="submission" date="2016-10" db="EMBL/GenBank/DDBJ databases">
        <authorList>
            <person name="de Groot N.N."/>
        </authorList>
    </citation>
    <scope>NUCLEOTIDE SEQUENCE [LARGE SCALE GENOMIC DNA]</scope>
    <source>
        <strain evidence="1 2">DSM 9990</strain>
    </source>
</reference>
<dbReference type="AlphaFoldDB" id="A0A1I4V242"/>
<sequence length="127" mass="14970">MRKTIILLLTLGFFTVGVAALLDKAYAGDVYKFRISVHNRSHDRHVITGYPAHYGNRYVIAPYAERDHFYRAKYRYRHRYRYRCDPPCRCACRCWNKCVRSCGPFYPPVRVYAPNGWYLQFGVSGGF</sequence>
<evidence type="ECO:0000313" key="1">
    <source>
        <dbReference type="EMBL" id="SFM95258.1"/>
    </source>
</evidence>
<dbReference type="Proteomes" id="UP000199611">
    <property type="component" value="Unassembled WGS sequence"/>
</dbReference>
<accession>A0A1I4V242</accession>
<evidence type="ECO:0000313" key="2">
    <source>
        <dbReference type="Proteomes" id="UP000199611"/>
    </source>
</evidence>
<gene>
    <name evidence="1" type="ORF">SAMN05660836_02103</name>
</gene>
<proteinExistence type="predicted"/>
<protein>
    <submittedName>
        <fullName evidence="1">Uncharacterized protein</fullName>
    </submittedName>
</protein>
<dbReference type="RefSeq" id="WP_093395630.1">
    <property type="nucleotide sequence ID" value="NZ_FOUU01000007.1"/>
</dbReference>
<dbReference type="STRING" id="39841.SAMN05660836_02103"/>
<name>A0A1I4V242_9BACT</name>
<organism evidence="1 2">
    <name type="scientific">Thermodesulforhabdus norvegica</name>
    <dbReference type="NCBI Taxonomy" id="39841"/>
    <lineage>
        <taxon>Bacteria</taxon>
        <taxon>Pseudomonadati</taxon>
        <taxon>Thermodesulfobacteriota</taxon>
        <taxon>Syntrophobacteria</taxon>
        <taxon>Syntrophobacterales</taxon>
        <taxon>Thermodesulforhabdaceae</taxon>
        <taxon>Thermodesulforhabdus</taxon>
    </lineage>
</organism>
<dbReference type="EMBL" id="FOUU01000007">
    <property type="protein sequence ID" value="SFM95258.1"/>
    <property type="molecule type" value="Genomic_DNA"/>
</dbReference>
<keyword evidence="2" id="KW-1185">Reference proteome</keyword>